<accession>A0A6C0KUU1</accession>
<reference evidence="1" key="1">
    <citation type="journal article" date="2020" name="Nature">
        <title>Giant virus diversity and host interactions through global metagenomics.</title>
        <authorList>
            <person name="Schulz F."/>
            <person name="Roux S."/>
            <person name="Paez-Espino D."/>
            <person name="Jungbluth S."/>
            <person name="Walsh D.A."/>
            <person name="Denef V.J."/>
            <person name="McMahon K.D."/>
            <person name="Konstantinidis K.T."/>
            <person name="Eloe-Fadrosh E.A."/>
            <person name="Kyrpides N.C."/>
            <person name="Woyke T."/>
        </authorList>
    </citation>
    <scope>NUCLEOTIDE SEQUENCE</scope>
    <source>
        <strain evidence="1">GVMAG-S-3300013093-109</strain>
    </source>
</reference>
<proteinExistence type="predicted"/>
<dbReference type="EMBL" id="MN740968">
    <property type="protein sequence ID" value="QHU20480.1"/>
    <property type="molecule type" value="Genomic_DNA"/>
</dbReference>
<protein>
    <submittedName>
        <fullName evidence="1">Uncharacterized protein</fullName>
    </submittedName>
</protein>
<name>A0A6C0KUU1_9ZZZZ</name>
<organism evidence="1">
    <name type="scientific">viral metagenome</name>
    <dbReference type="NCBI Taxonomy" id="1070528"/>
    <lineage>
        <taxon>unclassified sequences</taxon>
        <taxon>metagenomes</taxon>
        <taxon>organismal metagenomes</taxon>
    </lineage>
</organism>
<evidence type="ECO:0000313" key="1">
    <source>
        <dbReference type="EMBL" id="QHU20480.1"/>
    </source>
</evidence>
<sequence>MVSSALLFYFKRTTNLCLYQLGKKPLDPRLCFPKASTVTLINCSREGISNILKPSIFPHLNQIHYLSGYPSQFDMHTRFNNVEWLFPTYRHHFYQSMIEAGIGRVENRLIRTYLCEFEPLQNGCQIELNIPGYGMTEGQWYARHQNRYLTDKMLHQAPHSTELPHEYSYMYTPNPNLFDAEYQYFDCGSAVQSYLQDKMEIDFLEYLKKEDKK</sequence>
<dbReference type="AlphaFoldDB" id="A0A6C0KUU1"/>